<dbReference type="PANTHER" id="PTHR43085:SF15">
    <property type="entry name" value="2-DEHYDRO-3-DEOXYGLUCONOKINASE"/>
    <property type="match status" value="1"/>
</dbReference>
<dbReference type="OrthoDB" id="9776822at2"/>
<comment type="similarity">
    <text evidence="1">Belongs to the carbohydrate kinase PfkB family.</text>
</comment>
<evidence type="ECO:0000256" key="2">
    <source>
        <dbReference type="ARBA" id="ARBA00022679"/>
    </source>
</evidence>
<dbReference type="GO" id="GO:0008673">
    <property type="term" value="F:2-dehydro-3-deoxygluconokinase activity"/>
    <property type="evidence" value="ECO:0007669"/>
    <property type="project" value="UniProtKB-EC"/>
</dbReference>
<name>A0A0D1EGM0_9RHOB</name>
<dbReference type="Proteomes" id="UP000032232">
    <property type="component" value="Unassembled WGS sequence"/>
</dbReference>
<keyword evidence="3" id="KW-0418">Kinase</keyword>
<dbReference type="PATRIC" id="fig|935700.4.peg.3426"/>
<organism evidence="5 6">
    <name type="scientific">Jannaschia aquimarina</name>
    <dbReference type="NCBI Taxonomy" id="935700"/>
    <lineage>
        <taxon>Bacteria</taxon>
        <taxon>Pseudomonadati</taxon>
        <taxon>Pseudomonadota</taxon>
        <taxon>Alphaproteobacteria</taxon>
        <taxon>Rhodobacterales</taxon>
        <taxon>Roseobacteraceae</taxon>
        <taxon>Jannaschia</taxon>
    </lineage>
</organism>
<dbReference type="GO" id="GO:0042840">
    <property type="term" value="P:D-glucuronate catabolic process"/>
    <property type="evidence" value="ECO:0007669"/>
    <property type="project" value="TreeGrafter"/>
</dbReference>
<dbReference type="InterPro" id="IPR029056">
    <property type="entry name" value="Ribokinase-like"/>
</dbReference>
<proteinExistence type="inferred from homology"/>
<evidence type="ECO:0000313" key="5">
    <source>
        <dbReference type="EMBL" id="KIT14995.1"/>
    </source>
</evidence>
<dbReference type="Gene3D" id="3.40.1190.20">
    <property type="match status" value="1"/>
</dbReference>
<evidence type="ECO:0000259" key="4">
    <source>
        <dbReference type="Pfam" id="PF00294"/>
    </source>
</evidence>
<dbReference type="RefSeq" id="WP_043920076.1">
    <property type="nucleotide sequence ID" value="NZ_FZPF01000001.1"/>
</dbReference>
<dbReference type="AlphaFoldDB" id="A0A0D1EGM0"/>
<evidence type="ECO:0000256" key="1">
    <source>
        <dbReference type="ARBA" id="ARBA00010688"/>
    </source>
</evidence>
<protein>
    <submittedName>
        <fullName evidence="5">KdgK_2 protein</fullName>
        <ecNumber evidence="5">2.7.1.45</ecNumber>
    </submittedName>
</protein>
<comment type="caution">
    <text evidence="5">The sequence shown here is derived from an EMBL/GenBank/DDBJ whole genome shotgun (WGS) entry which is preliminary data.</text>
</comment>
<keyword evidence="6" id="KW-1185">Reference proteome</keyword>
<reference evidence="5 6" key="1">
    <citation type="submission" date="2015-02" db="EMBL/GenBank/DDBJ databases">
        <title>Genome Sequence of Jannaschia aquimarina DSM28248, a member of the Roseobacter clade.</title>
        <authorList>
            <person name="Voget S."/>
            <person name="Daniel R."/>
        </authorList>
    </citation>
    <scope>NUCLEOTIDE SEQUENCE [LARGE SCALE GENOMIC DNA]</scope>
    <source>
        <strain evidence="5 6">GSW-M26</strain>
    </source>
</reference>
<gene>
    <name evidence="5" type="primary">kdgK_2</name>
    <name evidence="5" type="ORF">jaqu_33200</name>
</gene>
<keyword evidence="2 5" id="KW-0808">Transferase</keyword>
<dbReference type="SUPFAM" id="SSF53613">
    <property type="entry name" value="Ribokinase-like"/>
    <property type="match status" value="1"/>
</dbReference>
<evidence type="ECO:0000256" key="3">
    <source>
        <dbReference type="ARBA" id="ARBA00022777"/>
    </source>
</evidence>
<dbReference type="EC" id="2.7.1.45" evidence="5"/>
<dbReference type="PANTHER" id="PTHR43085">
    <property type="entry name" value="HEXOKINASE FAMILY MEMBER"/>
    <property type="match status" value="1"/>
</dbReference>
<dbReference type="PROSITE" id="PS00584">
    <property type="entry name" value="PFKB_KINASES_2"/>
    <property type="match status" value="1"/>
</dbReference>
<dbReference type="GO" id="GO:0006974">
    <property type="term" value="P:DNA damage response"/>
    <property type="evidence" value="ECO:0007669"/>
    <property type="project" value="TreeGrafter"/>
</dbReference>
<dbReference type="CDD" id="cd01166">
    <property type="entry name" value="KdgK"/>
    <property type="match status" value="1"/>
</dbReference>
<dbReference type="InterPro" id="IPR011611">
    <property type="entry name" value="PfkB_dom"/>
</dbReference>
<evidence type="ECO:0000313" key="6">
    <source>
        <dbReference type="Proteomes" id="UP000032232"/>
    </source>
</evidence>
<dbReference type="Pfam" id="PF00294">
    <property type="entry name" value="PfkB"/>
    <property type="match status" value="1"/>
</dbReference>
<dbReference type="InterPro" id="IPR050306">
    <property type="entry name" value="PfkB_Carbo_kinase"/>
</dbReference>
<dbReference type="InterPro" id="IPR002173">
    <property type="entry name" value="Carboh/pur_kinase_PfkB_CS"/>
</dbReference>
<dbReference type="GO" id="GO:0005829">
    <property type="term" value="C:cytosol"/>
    <property type="evidence" value="ECO:0007669"/>
    <property type="project" value="TreeGrafter"/>
</dbReference>
<dbReference type="STRING" id="935700.jaqu_33200"/>
<dbReference type="EMBL" id="JYFE01000060">
    <property type="protein sequence ID" value="KIT14995.1"/>
    <property type="molecule type" value="Genomic_DNA"/>
</dbReference>
<sequence length="295" mass="31433">MIDGVLSIGECMVEFGPAECPGLFRRAFAGDTFNTAWYMRRRLSRDIPVHYHTAVGTDAISDAMVRFIEDAGIETGSIARDTGRTIGLYTIHLSDGERSFTYWRDGSAARLLAGHPLNPPGQRPLVYLSGITLAILSSPDRTSLMEGLAELRAQGAVIAFDPNIRPRLWEDADIACKTITAMADESDIVLPSFDDEAAAFGDADPSATLERYAAAPCVIVKNGPEAITIRSDGEISTRPAHVTQKIVDTTAAGDSFNAGFLAAYIKGEPVTSCVEEGAALAARVVGQHGGLCDVA</sequence>
<accession>A0A0D1EGM0</accession>
<dbReference type="GO" id="GO:0019698">
    <property type="term" value="P:D-galacturonate catabolic process"/>
    <property type="evidence" value="ECO:0007669"/>
    <property type="project" value="TreeGrafter"/>
</dbReference>
<feature type="domain" description="Carbohydrate kinase PfkB" evidence="4">
    <location>
        <begin position="6"/>
        <end position="290"/>
    </location>
</feature>